<keyword evidence="4" id="KW-1185">Reference proteome</keyword>
<dbReference type="InterPro" id="IPR029058">
    <property type="entry name" value="AB_hydrolase_fold"/>
</dbReference>
<comment type="caution">
    <text evidence="3">The sequence shown here is derived from an EMBL/GenBank/DDBJ whole genome shotgun (WGS) entry which is preliminary data.</text>
</comment>
<sequence>MTYRTARSAARRALPLIALAALGAGSAALVRKRVAQAEAAHPPIGRFVHIDGARLHLVEMGSGPETLVLLHGNSSMGEDFLVSGLARMAAARYRVIVVDRPGYGYSTRPRRAHGWGPEAQAHLIHGALKQVGVENAIVLGHSWGAMVAAALALDFPQTVRGLVLEAGYFYPRPRSDILMRAPNAVPGLGDLLRHTISPLIHVAAWPLMARMIFAPAPVPRNAWRLSPWLLFHPRALGAASAEMAGILAGAARLAPRYPLIRQPTVIIAGRQDAFVNTAQHSARLAEVLPQAEFRCFDGIGHMAHHLIPEEVLAAIDMLAVQEQ</sequence>
<dbReference type="PRINTS" id="PR00111">
    <property type="entry name" value="ABHYDROLASE"/>
</dbReference>
<reference evidence="4" key="1">
    <citation type="journal article" date="2019" name="Int. J. Syst. Evol. Microbiol.">
        <title>The Global Catalogue of Microorganisms (GCM) 10K type strain sequencing project: providing services to taxonomists for standard genome sequencing and annotation.</title>
        <authorList>
            <consortium name="The Broad Institute Genomics Platform"/>
            <consortium name="The Broad Institute Genome Sequencing Center for Infectious Disease"/>
            <person name="Wu L."/>
            <person name="Ma J."/>
        </authorList>
    </citation>
    <scope>NUCLEOTIDE SEQUENCE [LARGE SCALE GENOMIC DNA]</scope>
    <source>
        <strain evidence="4">CGMCC 4.7242</strain>
    </source>
</reference>
<dbReference type="GO" id="GO:0016787">
    <property type="term" value="F:hydrolase activity"/>
    <property type="evidence" value="ECO:0007669"/>
    <property type="project" value="UniProtKB-KW"/>
</dbReference>
<feature type="domain" description="AB hydrolase-1" evidence="2">
    <location>
        <begin position="66"/>
        <end position="305"/>
    </location>
</feature>
<dbReference type="PANTHER" id="PTHR43798">
    <property type="entry name" value="MONOACYLGLYCEROL LIPASE"/>
    <property type="match status" value="1"/>
</dbReference>
<evidence type="ECO:0000256" key="1">
    <source>
        <dbReference type="SAM" id="SignalP"/>
    </source>
</evidence>
<dbReference type="PANTHER" id="PTHR43798:SF33">
    <property type="entry name" value="HYDROLASE, PUTATIVE (AFU_ORTHOLOGUE AFUA_2G14860)-RELATED"/>
    <property type="match status" value="1"/>
</dbReference>
<proteinExistence type="predicted"/>
<dbReference type="SUPFAM" id="SSF53474">
    <property type="entry name" value="alpha/beta-Hydrolases"/>
    <property type="match status" value="1"/>
</dbReference>
<dbReference type="PRINTS" id="PR00412">
    <property type="entry name" value="EPOXHYDRLASE"/>
</dbReference>
<dbReference type="Pfam" id="PF00561">
    <property type="entry name" value="Abhydrolase_1"/>
    <property type="match status" value="1"/>
</dbReference>
<dbReference type="EMBL" id="JBHUGH010000005">
    <property type="protein sequence ID" value="MFD1912199.1"/>
    <property type="molecule type" value="Genomic_DNA"/>
</dbReference>
<dbReference type="RefSeq" id="WP_390260629.1">
    <property type="nucleotide sequence ID" value="NZ_JBHUGH010000005.1"/>
</dbReference>
<evidence type="ECO:0000313" key="3">
    <source>
        <dbReference type="EMBL" id="MFD1912199.1"/>
    </source>
</evidence>
<dbReference type="InterPro" id="IPR000073">
    <property type="entry name" value="AB_hydrolase_1"/>
</dbReference>
<dbReference type="InterPro" id="IPR050266">
    <property type="entry name" value="AB_hydrolase_sf"/>
</dbReference>
<dbReference type="Proteomes" id="UP001597353">
    <property type="component" value="Unassembled WGS sequence"/>
</dbReference>
<evidence type="ECO:0000313" key="4">
    <source>
        <dbReference type="Proteomes" id="UP001597353"/>
    </source>
</evidence>
<evidence type="ECO:0000259" key="2">
    <source>
        <dbReference type="Pfam" id="PF00561"/>
    </source>
</evidence>
<gene>
    <name evidence="3" type="ORF">ACFSGJ_08225</name>
</gene>
<dbReference type="Gene3D" id="3.40.50.1820">
    <property type="entry name" value="alpha/beta hydrolase"/>
    <property type="match status" value="1"/>
</dbReference>
<keyword evidence="3" id="KW-0378">Hydrolase</keyword>
<feature type="signal peptide" evidence="1">
    <location>
        <begin position="1"/>
        <end position="20"/>
    </location>
</feature>
<organism evidence="3 4">
    <name type="scientific">Halodurantibacterium flavum</name>
    <dbReference type="NCBI Taxonomy" id="1382802"/>
    <lineage>
        <taxon>Bacteria</taxon>
        <taxon>Pseudomonadati</taxon>
        <taxon>Pseudomonadota</taxon>
        <taxon>Alphaproteobacteria</taxon>
        <taxon>Rhodobacterales</taxon>
        <taxon>Paracoccaceae</taxon>
        <taxon>Halodurantibacterium</taxon>
    </lineage>
</organism>
<name>A0ABW4S5W9_9RHOB</name>
<feature type="chain" id="PRO_5046636820" evidence="1">
    <location>
        <begin position="21"/>
        <end position="323"/>
    </location>
</feature>
<keyword evidence="1" id="KW-0732">Signal</keyword>
<accession>A0ABW4S5W9</accession>
<dbReference type="InterPro" id="IPR000639">
    <property type="entry name" value="Epox_hydrolase-like"/>
</dbReference>
<protein>
    <submittedName>
        <fullName evidence="3">Alpha/beta fold hydrolase</fullName>
    </submittedName>
</protein>